<name>A0A2T7EXY0_9POAL</name>
<accession>A0A2T7EXY0</accession>
<dbReference type="AlphaFoldDB" id="A0A2T7EXY0"/>
<dbReference type="Proteomes" id="UP000244336">
    <property type="component" value="Chromosome 2"/>
</dbReference>
<proteinExistence type="predicted"/>
<dbReference type="OrthoDB" id="663959at2759"/>
<dbReference type="EMBL" id="CM009750">
    <property type="protein sequence ID" value="PUZ72684.1"/>
    <property type="molecule type" value="Genomic_DNA"/>
</dbReference>
<organism evidence="1 2">
    <name type="scientific">Panicum hallii var. hallii</name>
    <dbReference type="NCBI Taxonomy" id="1504633"/>
    <lineage>
        <taxon>Eukaryota</taxon>
        <taxon>Viridiplantae</taxon>
        <taxon>Streptophyta</taxon>
        <taxon>Embryophyta</taxon>
        <taxon>Tracheophyta</taxon>
        <taxon>Spermatophyta</taxon>
        <taxon>Magnoliopsida</taxon>
        <taxon>Liliopsida</taxon>
        <taxon>Poales</taxon>
        <taxon>Poaceae</taxon>
        <taxon>PACMAD clade</taxon>
        <taxon>Panicoideae</taxon>
        <taxon>Panicodae</taxon>
        <taxon>Paniceae</taxon>
        <taxon>Panicinae</taxon>
        <taxon>Panicum</taxon>
        <taxon>Panicum sect. Panicum</taxon>
    </lineage>
</organism>
<protein>
    <submittedName>
        <fullName evidence="1">Uncharacterized protein</fullName>
    </submittedName>
</protein>
<evidence type="ECO:0000313" key="1">
    <source>
        <dbReference type="EMBL" id="PUZ72684.1"/>
    </source>
</evidence>
<dbReference type="Gramene" id="PUZ72684">
    <property type="protein sequence ID" value="PUZ72684"/>
    <property type="gene ID" value="GQ55_2G414400"/>
</dbReference>
<evidence type="ECO:0000313" key="2">
    <source>
        <dbReference type="Proteomes" id="UP000244336"/>
    </source>
</evidence>
<keyword evidence="2" id="KW-1185">Reference proteome</keyword>
<reference evidence="1 2" key="1">
    <citation type="submission" date="2018-04" db="EMBL/GenBank/DDBJ databases">
        <title>WGS assembly of Panicum hallii var. hallii HAL2.</title>
        <authorList>
            <person name="Lovell J."/>
            <person name="Jenkins J."/>
            <person name="Lowry D."/>
            <person name="Mamidi S."/>
            <person name="Sreedasyam A."/>
            <person name="Weng X."/>
            <person name="Barry K."/>
            <person name="Bonette J."/>
            <person name="Campitelli B."/>
            <person name="Daum C."/>
            <person name="Gordon S."/>
            <person name="Gould B."/>
            <person name="Lipzen A."/>
            <person name="MacQueen A."/>
            <person name="Palacio-Mejia J."/>
            <person name="Plott C."/>
            <person name="Shakirov E."/>
            <person name="Shu S."/>
            <person name="Yoshinaga Y."/>
            <person name="Zane M."/>
            <person name="Rokhsar D."/>
            <person name="Grimwood J."/>
            <person name="Schmutz J."/>
            <person name="Juenger T."/>
        </authorList>
    </citation>
    <scope>NUCLEOTIDE SEQUENCE [LARGE SCALE GENOMIC DNA]</scope>
    <source>
        <strain evidence="2">cv. HAL2</strain>
    </source>
</reference>
<sequence>MHSPDFTGVFTCTPLDEPVTEGYSILGCPYLMGYLS</sequence>
<gene>
    <name evidence="1" type="ORF">GQ55_2G414400</name>
</gene>